<feature type="domain" description="Methyltransferase" evidence="1">
    <location>
        <begin position="47"/>
        <end position="155"/>
    </location>
</feature>
<sequence>MTNDYYKTVKTYYDEDADDFDKRYWQNPVLQTIRQSFREEVKKHPFKNMLEIGYGTGLDMVHFAVTHPEVTVYGIDISGEMHRIATNRAKKKELERVVAAEGSVEDLERLFPGKRFDIIYVFFGALNTVSNLDETARILKKILNKDGIMVLTFVNKYYILGMLIEFIKLRFSNAFARLRPVWGGYSPVKYLPSRCYSPKEIINTFSGLDLQKKQGYSILHPAWYYHGLNRRLGRFRKWLWKADILLNNTFLWKFGEYTLFVFKMR</sequence>
<comment type="caution">
    <text evidence="2">The sequence shown here is derived from an EMBL/GenBank/DDBJ whole genome shotgun (WGS) entry which is preliminary data.</text>
</comment>
<dbReference type="Proteomes" id="UP000266441">
    <property type="component" value="Unassembled WGS sequence"/>
</dbReference>
<protein>
    <submittedName>
        <fullName evidence="2">Class I SAM-dependent methyltransferase</fullName>
    </submittedName>
</protein>
<dbReference type="InterPro" id="IPR050508">
    <property type="entry name" value="Methyltransf_Superfamily"/>
</dbReference>
<keyword evidence="3" id="KW-1185">Reference proteome</keyword>
<gene>
    <name evidence="2" type="ORF">D1164_05940</name>
</gene>
<dbReference type="CDD" id="cd02440">
    <property type="entry name" value="AdoMet_MTases"/>
    <property type="match status" value="1"/>
</dbReference>
<dbReference type="GO" id="GO:0008168">
    <property type="term" value="F:methyltransferase activity"/>
    <property type="evidence" value="ECO:0007669"/>
    <property type="project" value="UniProtKB-KW"/>
</dbReference>
<organism evidence="2 3">
    <name type="scientific">Mariniphaga sediminis</name>
    <dbReference type="NCBI Taxonomy" id="1628158"/>
    <lineage>
        <taxon>Bacteria</taxon>
        <taxon>Pseudomonadati</taxon>
        <taxon>Bacteroidota</taxon>
        <taxon>Bacteroidia</taxon>
        <taxon>Marinilabiliales</taxon>
        <taxon>Prolixibacteraceae</taxon>
        <taxon>Mariniphaga</taxon>
    </lineage>
</organism>
<dbReference type="InterPro" id="IPR029063">
    <property type="entry name" value="SAM-dependent_MTases_sf"/>
</dbReference>
<dbReference type="PANTHER" id="PTHR42912">
    <property type="entry name" value="METHYLTRANSFERASE"/>
    <property type="match status" value="1"/>
</dbReference>
<evidence type="ECO:0000313" key="2">
    <source>
        <dbReference type="EMBL" id="RIH66440.1"/>
    </source>
</evidence>
<proteinExistence type="predicted"/>
<keyword evidence="2" id="KW-0489">Methyltransferase</keyword>
<dbReference type="InterPro" id="IPR025714">
    <property type="entry name" value="Methyltranfer_dom"/>
</dbReference>
<dbReference type="SUPFAM" id="SSF53335">
    <property type="entry name" value="S-adenosyl-L-methionine-dependent methyltransferases"/>
    <property type="match status" value="1"/>
</dbReference>
<dbReference type="GO" id="GO:0032259">
    <property type="term" value="P:methylation"/>
    <property type="evidence" value="ECO:0007669"/>
    <property type="project" value="UniProtKB-KW"/>
</dbReference>
<dbReference type="EMBL" id="QWET01000003">
    <property type="protein sequence ID" value="RIH66440.1"/>
    <property type="molecule type" value="Genomic_DNA"/>
</dbReference>
<dbReference type="RefSeq" id="WP_119349027.1">
    <property type="nucleotide sequence ID" value="NZ_QWET01000003.1"/>
</dbReference>
<dbReference type="Gene3D" id="3.40.50.150">
    <property type="entry name" value="Vaccinia Virus protein VP39"/>
    <property type="match status" value="1"/>
</dbReference>
<dbReference type="AlphaFoldDB" id="A0A399D808"/>
<evidence type="ECO:0000259" key="1">
    <source>
        <dbReference type="Pfam" id="PF13847"/>
    </source>
</evidence>
<dbReference type="PANTHER" id="PTHR42912:SF80">
    <property type="entry name" value="METHYLTRANSFERASE DOMAIN-CONTAINING PROTEIN"/>
    <property type="match status" value="1"/>
</dbReference>
<evidence type="ECO:0000313" key="3">
    <source>
        <dbReference type="Proteomes" id="UP000266441"/>
    </source>
</evidence>
<name>A0A399D808_9BACT</name>
<dbReference type="Pfam" id="PF13847">
    <property type="entry name" value="Methyltransf_31"/>
    <property type="match status" value="1"/>
</dbReference>
<dbReference type="OrthoDB" id="8385759at2"/>
<reference evidence="2 3" key="1">
    <citation type="journal article" date="2015" name="Int. J. Syst. Evol. Microbiol.">
        <title>Mariniphaga sediminis sp. nov., isolated from coastal sediment.</title>
        <authorList>
            <person name="Wang F.Q."/>
            <person name="Shen Q.Y."/>
            <person name="Chen G.J."/>
            <person name="Du Z.J."/>
        </authorList>
    </citation>
    <scope>NUCLEOTIDE SEQUENCE [LARGE SCALE GENOMIC DNA]</scope>
    <source>
        <strain evidence="2 3">SY21</strain>
    </source>
</reference>
<keyword evidence="2" id="KW-0808">Transferase</keyword>
<accession>A0A399D808</accession>